<evidence type="ECO:0000313" key="5">
    <source>
        <dbReference type="Proteomes" id="UP000663854"/>
    </source>
</evidence>
<evidence type="ECO:0000313" key="4">
    <source>
        <dbReference type="EMBL" id="CAF1661366.1"/>
    </source>
</evidence>
<evidence type="ECO:0000313" key="2">
    <source>
        <dbReference type="EMBL" id="CAF1324486.1"/>
    </source>
</evidence>
<dbReference type="EMBL" id="CAJNOH010010993">
    <property type="protein sequence ID" value="CAF1519467.1"/>
    <property type="molecule type" value="Genomic_DNA"/>
</dbReference>
<accession>A0A814PZ56</accession>
<dbReference type="Proteomes" id="UP000663854">
    <property type="component" value="Unassembled WGS sequence"/>
</dbReference>
<evidence type="ECO:0000313" key="1">
    <source>
        <dbReference type="EMBL" id="CAF1112290.1"/>
    </source>
</evidence>
<organism evidence="1 5">
    <name type="scientific">Rotaria sordida</name>
    <dbReference type="NCBI Taxonomy" id="392033"/>
    <lineage>
        <taxon>Eukaryota</taxon>
        <taxon>Metazoa</taxon>
        <taxon>Spiralia</taxon>
        <taxon>Gnathifera</taxon>
        <taxon>Rotifera</taxon>
        <taxon>Eurotatoria</taxon>
        <taxon>Bdelloidea</taxon>
        <taxon>Philodinida</taxon>
        <taxon>Philodinidae</taxon>
        <taxon>Rotaria</taxon>
    </lineage>
</organism>
<dbReference type="AlphaFoldDB" id="A0A814PZ56"/>
<dbReference type="EMBL" id="CAJNOL010012830">
    <property type="protein sequence ID" value="CAF1661366.1"/>
    <property type="molecule type" value="Genomic_DNA"/>
</dbReference>
<comment type="caution">
    <text evidence="1">The sequence shown here is derived from an EMBL/GenBank/DDBJ whole genome shotgun (WGS) entry which is preliminary data.</text>
</comment>
<gene>
    <name evidence="2" type="ORF">JXQ802_LOCUS30725</name>
    <name evidence="4" type="ORF">JXQ802_LOCUS56115</name>
    <name evidence="1" type="ORF">PYM288_LOCUS20250</name>
    <name evidence="3" type="ORF">PYM288_LOCUS39561</name>
</gene>
<proteinExistence type="predicted"/>
<sequence length="146" mass="16894">MIQLKTGTQLFLSPILFDNPSLTSIFSQLQGLELLTENVDGLELLTENIYFSLKYASKLIQCCPSLINIELQVFLFDTCVHLVDILLDGLINLLHLKIYFTDDTILDKSYSRNYVIEKRRQAFPCNIFNKNRVVVKINEQSLEIYL</sequence>
<dbReference type="EMBL" id="CAJNOL010001263">
    <property type="protein sequence ID" value="CAF1324486.1"/>
    <property type="molecule type" value="Genomic_DNA"/>
</dbReference>
<name>A0A814PZ56_9BILA</name>
<dbReference type="Proteomes" id="UP000663870">
    <property type="component" value="Unassembled WGS sequence"/>
</dbReference>
<evidence type="ECO:0000313" key="6">
    <source>
        <dbReference type="Proteomes" id="UP000663870"/>
    </source>
</evidence>
<evidence type="ECO:0000313" key="3">
    <source>
        <dbReference type="EMBL" id="CAF1519467.1"/>
    </source>
</evidence>
<protein>
    <submittedName>
        <fullName evidence="1">Uncharacterized protein</fullName>
    </submittedName>
</protein>
<keyword evidence="6" id="KW-1185">Reference proteome</keyword>
<dbReference type="EMBL" id="CAJNOH010000726">
    <property type="protein sequence ID" value="CAF1112290.1"/>
    <property type="molecule type" value="Genomic_DNA"/>
</dbReference>
<reference evidence="1" key="1">
    <citation type="submission" date="2021-02" db="EMBL/GenBank/DDBJ databases">
        <authorList>
            <person name="Nowell W R."/>
        </authorList>
    </citation>
    <scope>NUCLEOTIDE SEQUENCE</scope>
</reference>